<reference evidence="2 3" key="1">
    <citation type="submission" date="2024-09" db="EMBL/GenBank/DDBJ databases">
        <authorList>
            <person name="Lee S.D."/>
        </authorList>
    </citation>
    <scope>NUCLEOTIDE SEQUENCE [LARGE SCALE GENOMIC DNA]</scope>
    <source>
        <strain evidence="2 3">N1-3</strain>
    </source>
</reference>
<feature type="domain" description="Transcription regulator HTH AraC- type ligand binding" evidence="1">
    <location>
        <begin position="21"/>
        <end position="113"/>
    </location>
</feature>
<evidence type="ECO:0000259" key="1">
    <source>
        <dbReference type="Pfam" id="PF14525"/>
    </source>
</evidence>
<name>A0ABV6WUA6_9ACTN</name>
<dbReference type="Proteomes" id="UP001592530">
    <property type="component" value="Unassembled WGS sequence"/>
</dbReference>
<gene>
    <name evidence="2" type="ORF">ACEZDB_02950</name>
</gene>
<organism evidence="2 3">
    <name type="scientific">Streptacidiphilus alkalitolerans</name>
    <dbReference type="NCBI Taxonomy" id="3342712"/>
    <lineage>
        <taxon>Bacteria</taxon>
        <taxon>Bacillati</taxon>
        <taxon>Actinomycetota</taxon>
        <taxon>Actinomycetes</taxon>
        <taxon>Kitasatosporales</taxon>
        <taxon>Streptomycetaceae</taxon>
        <taxon>Streptacidiphilus</taxon>
    </lineage>
</organism>
<comment type="caution">
    <text evidence="2">The sequence shown here is derived from an EMBL/GenBank/DDBJ whole genome shotgun (WGS) entry which is preliminary data.</text>
</comment>
<evidence type="ECO:0000313" key="2">
    <source>
        <dbReference type="EMBL" id="MFC1429612.1"/>
    </source>
</evidence>
<dbReference type="Pfam" id="PF14525">
    <property type="entry name" value="AraC_binding_2"/>
    <property type="match status" value="1"/>
</dbReference>
<dbReference type="EMBL" id="JBHEZY010000001">
    <property type="protein sequence ID" value="MFC1429612.1"/>
    <property type="molecule type" value="Genomic_DNA"/>
</dbReference>
<proteinExistence type="predicted"/>
<protein>
    <recommendedName>
        <fullName evidence="1">Transcription regulator HTH AraC- type ligand binding domain-containing protein</fullName>
    </recommendedName>
</protein>
<dbReference type="RefSeq" id="WP_380548327.1">
    <property type="nucleotide sequence ID" value="NZ_JBHEZY010000001.1"/>
</dbReference>
<accession>A0ABV6WUA6</accession>
<dbReference type="InterPro" id="IPR035418">
    <property type="entry name" value="AraC-bd_2"/>
</dbReference>
<sequence>MVIETVLRSEELPAAERFGWWRETIDRSLTPATVTSDHTDDFRATTRQLRLGTVRVSVLAHPPMRVGRCAALVRRSDPDLYHLALPLRGTRRIALGEHDTVLPPGDLLLHDTRGCTR</sequence>
<evidence type="ECO:0000313" key="3">
    <source>
        <dbReference type="Proteomes" id="UP001592530"/>
    </source>
</evidence>